<feature type="domain" description="ABM" evidence="2">
    <location>
        <begin position="32"/>
        <end position="122"/>
    </location>
</feature>
<proteinExistence type="predicted"/>
<dbReference type="GO" id="GO:0004497">
    <property type="term" value="F:monooxygenase activity"/>
    <property type="evidence" value="ECO:0007669"/>
    <property type="project" value="UniProtKB-KW"/>
</dbReference>
<dbReference type="SUPFAM" id="SSF54909">
    <property type="entry name" value="Dimeric alpha+beta barrel"/>
    <property type="match status" value="1"/>
</dbReference>
<evidence type="ECO:0000313" key="4">
    <source>
        <dbReference type="Proteomes" id="UP000178485"/>
    </source>
</evidence>
<dbReference type="Pfam" id="PF03992">
    <property type="entry name" value="ABM"/>
    <property type="match status" value="1"/>
</dbReference>
<dbReference type="STRING" id="1642646.ING2E5A_0470"/>
<keyword evidence="3" id="KW-0503">Monooxygenase</keyword>
<dbReference type="Proteomes" id="UP000178485">
    <property type="component" value="Chromosome i"/>
</dbReference>
<dbReference type="Gene3D" id="3.30.70.100">
    <property type="match status" value="1"/>
</dbReference>
<sequence length="133" mass="15100">MKKRLFVLAALSLVLFSVFPRPSQARDAGDPYVILVEFLLNEATLDEAIDLLSEIQTQTLENEDGCLVYDVLLSEENPAQVFLYESYESGDAYKVHTNAPYYKEIVLKKLKPLIKSQKIIKVYPLNFEGENAP</sequence>
<dbReference type="PANTHER" id="PTHR33336">
    <property type="entry name" value="QUINOL MONOOXYGENASE YGIN-RELATED"/>
    <property type="match status" value="1"/>
</dbReference>
<dbReference type="RefSeq" id="WP_083373144.1">
    <property type="nucleotide sequence ID" value="NZ_DUQN01000047.1"/>
</dbReference>
<reference evidence="3 4" key="1">
    <citation type="submission" date="2016-08" db="EMBL/GenBank/DDBJ databases">
        <authorList>
            <person name="Seilhamer J.J."/>
        </authorList>
    </citation>
    <scope>NUCLEOTIDE SEQUENCE [LARGE SCALE GENOMIC DNA]</scope>
    <source>
        <strain evidence="3">ING2-E5A</strain>
    </source>
</reference>
<evidence type="ECO:0000256" key="1">
    <source>
        <dbReference type="SAM" id="SignalP"/>
    </source>
</evidence>
<dbReference type="KEGG" id="pmuc:ING2E5A_0470"/>
<protein>
    <submittedName>
        <fullName evidence="3">Antibiotic biosynthesis monooxygenase</fullName>
    </submittedName>
</protein>
<evidence type="ECO:0000313" key="3">
    <source>
        <dbReference type="EMBL" id="SCM55595.1"/>
    </source>
</evidence>
<feature type="signal peptide" evidence="1">
    <location>
        <begin position="1"/>
        <end position="25"/>
    </location>
</feature>
<dbReference type="PANTHER" id="PTHR33336:SF3">
    <property type="entry name" value="ABM DOMAIN-CONTAINING PROTEIN"/>
    <property type="match status" value="1"/>
</dbReference>
<keyword evidence="3" id="KW-0560">Oxidoreductase</keyword>
<dbReference type="EMBL" id="LT608328">
    <property type="protein sequence ID" value="SCM55595.1"/>
    <property type="molecule type" value="Genomic_DNA"/>
</dbReference>
<name>A0A1G4G4B6_9BACT</name>
<keyword evidence="4" id="KW-1185">Reference proteome</keyword>
<dbReference type="AlphaFoldDB" id="A0A1G4G4B6"/>
<dbReference type="InterPro" id="IPR050744">
    <property type="entry name" value="AI-2_Isomerase_LsrG"/>
</dbReference>
<dbReference type="PROSITE" id="PS51725">
    <property type="entry name" value="ABM"/>
    <property type="match status" value="1"/>
</dbReference>
<dbReference type="InterPro" id="IPR007138">
    <property type="entry name" value="ABM_dom"/>
</dbReference>
<accession>A0A1G4G4B6</accession>
<dbReference type="InterPro" id="IPR011008">
    <property type="entry name" value="Dimeric_a/b-barrel"/>
</dbReference>
<evidence type="ECO:0000259" key="2">
    <source>
        <dbReference type="PROSITE" id="PS51725"/>
    </source>
</evidence>
<keyword evidence="1" id="KW-0732">Signal</keyword>
<feature type="chain" id="PRO_5009603773" evidence="1">
    <location>
        <begin position="26"/>
        <end position="133"/>
    </location>
</feature>
<gene>
    <name evidence="3" type="ORF">ING2E5A_0470</name>
</gene>
<organism evidence="3 4">
    <name type="scientific">Petrimonas mucosa</name>
    <dbReference type="NCBI Taxonomy" id="1642646"/>
    <lineage>
        <taxon>Bacteria</taxon>
        <taxon>Pseudomonadati</taxon>
        <taxon>Bacteroidota</taxon>
        <taxon>Bacteroidia</taxon>
        <taxon>Bacteroidales</taxon>
        <taxon>Dysgonomonadaceae</taxon>
        <taxon>Petrimonas</taxon>
    </lineage>
</organism>